<organism evidence="1 2">
    <name type="scientific">Umbelopsis ramanniana AG</name>
    <dbReference type="NCBI Taxonomy" id="1314678"/>
    <lineage>
        <taxon>Eukaryota</taxon>
        <taxon>Fungi</taxon>
        <taxon>Fungi incertae sedis</taxon>
        <taxon>Mucoromycota</taxon>
        <taxon>Mucoromycotina</taxon>
        <taxon>Umbelopsidomycetes</taxon>
        <taxon>Umbelopsidales</taxon>
        <taxon>Umbelopsidaceae</taxon>
        <taxon>Umbelopsis</taxon>
    </lineage>
</organism>
<accession>A0AAD5HIK2</accession>
<dbReference type="GeneID" id="75911383"/>
<keyword evidence="2" id="KW-1185">Reference proteome</keyword>
<dbReference type="Proteomes" id="UP001206595">
    <property type="component" value="Unassembled WGS sequence"/>
</dbReference>
<dbReference type="AlphaFoldDB" id="A0AAD5HIK2"/>
<dbReference type="EMBL" id="MU620896">
    <property type="protein sequence ID" value="KAI8583368.1"/>
    <property type="molecule type" value="Genomic_DNA"/>
</dbReference>
<name>A0AAD5HIK2_UMBRA</name>
<evidence type="ECO:0000313" key="1">
    <source>
        <dbReference type="EMBL" id="KAI8583368.1"/>
    </source>
</evidence>
<reference evidence="1" key="2">
    <citation type="journal article" date="2022" name="Proc. Natl. Acad. Sci. U.S.A.">
        <title>Diploid-dominant life cycles characterize the early evolution of Fungi.</title>
        <authorList>
            <person name="Amses K.R."/>
            <person name="Simmons D.R."/>
            <person name="Longcore J.E."/>
            <person name="Mondo S.J."/>
            <person name="Seto K."/>
            <person name="Jeronimo G.H."/>
            <person name="Bonds A.E."/>
            <person name="Quandt C.A."/>
            <person name="Davis W.J."/>
            <person name="Chang Y."/>
            <person name="Federici B.A."/>
            <person name="Kuo A."/>
            <person name="LaButti K."/>
            <person name="Pangilinan J."/>
            <person name="Andreopoulos W."/>
            <person name="Tritt A."/>
            <person name="Riley R."/>
            <person name="Hundley H."/>
            <person name="Johnson J."/>
            <person name="Lipzen A."/>
            <person name="Barry K."/>
            <person name="Lang B.F."/>
            <person name="Cuomo C.A."/>
            <person name="Buchler N.E."/>
            <person name="Grigoriev I.V."/>
            <person name="Spatafora J.W."/>
            <person name="Stajich J.E."/>
            <person name="James T.Y."/>
        </authorList>
    </citation>
    <scope>NUCLEOTIDE SEQUENCE</scope>
    <source>
        <strain evidence="1">AG</strain>
    </source>
</reference>
<sequence length="85" mass="9752">MLCWMVLPAPGTCKVLSFSKRFFVNFHIGYQLLGYTAPLLDTMHLIIDLYTCIDEVWINELLNLSPMNLGTWYNACDISVTRFTG</sequence>
<evidence type="ECO:0000313" key="2">
    <source>
        <dbReference type="Proteomes" id="UP001206595"/>
    </source>
</evidence>
<protein>
    <submittedName>
        <fullName evidence="1">Uncharacterized protein</fullName>
    </submittedName>
</protein>
<comment type="caution">
    <text evidence="1">The sequence shown here is derived from an EMBL/GenBank/DDBJ whole genome shotgun (WGS) entry which is preliminary data.</text>
</comment>
<proteinExistence type="predicted"/>
<gene>
    <name evidence="1" type="ORF">K450DRAFT_223287</name>
</gene>
<dbReference type="RefSeq" id="XP_051448372.1">
    <property type="nucleotide sequence ID" value="XM_051586035.1"/>
</dbReference>
<reference evidence="1" key="1">
    <citation type="submission" date="2021-06" db="EMBL/GenBank/DDBJ databases">
        <authorList>
            <consortium name="DOE Joint Genome Institute"/>
            <person name="Mondo S.J."/>
            <person name="Amses K.R."/>
            <person name="Simmons D.R."/>
            <person name="Longcore J.E."/>
            <person name="Seto K."/>
            <person name="Alves G.H."/>
            <person name="Bonds A.E."/>
            <person name="Quandt C.A."/>
            <person name="Davis W.J."/>
            <person name="Chang Y."/>
            <person name="Letcher P.M."/>
            <person name="Powell M.J."/>
            <person name="Kuo A."/>
            <person name="Labutti K."/>
            <person name="Pangilinan J."/>
            <person name="Andreopoulos W."/>
            <person name="Tritt A."/>
            <person name="Riley R."/>
            <person name="Hundley H."/>
            <person name="Johnson J."/>
            <person name="Lipzen A."/>
            <person name="Barry K."/>
            <person name="Berbee M.L."/>
            <person name="Buchler N.E."/>
            <person name="Grigoriev I.V."/>
            <person name="Spatafora J.W."/>
            <person name="Stajich J.E."/>
            <person name="James T.Y."/>
        </authorList>
    </citation>
    <scope>NUCLEOTIDE SEQUENCE</scope>
    <source>
        <strain evidence="1">AG</strain>
    </source>
</reference>